<feature type="disulfide bond" evidence="5">
    <location>
        <begin position="32"/>
        <end position="44"/>
    </location>
</feature>
<comment type="similarity">
    <text evidence="1">Belongs to the glycosyl hydrolase 19 family. Chitinase class I subfamily.</text>
</comment>
<feature type="signal peptide" evidence="7">
    <location>
        <begin position="1"/>
        <end position="19"/>
    </location>
</feature>
<keyword evidence="6" id="KW-1133">Transmembrane helix</keyword>
<dbReference type="GeneID" id="111005462"/>
<dbReference type="PANTHER" id="PTHR22595">
    <property type="entry name" value="CHITINASE-RELATED"/>
    <property type="match status" value="1"/>
</dbReference>
<dbReference type="PROSITE" id="PS50941">
    <property type="entry name" value="CHIT_BIND_I_2"/>
    <property type="match status" value="1"/>
</dbReference>
<dbReference type="Gene3D" id="3.30.20.10">
    <property type="entry name" value="Endochitinase, domain 2"/>
    <property type="match status" value="2"/>
</dbReference>
<dbReference type="GO" id="GO:0006032">
    <property type="term" value="P:chitin catabolic process"/>
    <property type="evidence" value="ECO:0007669"/>
    <property type="project" value="InterPro"/>
</dbReference>
<dbReference type="SUPFAM" id="SSF53955">
    <property type="entry name" value="Lysozyme-like"/>
    <property type="match status" value="2"/>
</dbReference>
<sequence>MKFYALLILLFWFVVGSLCREQCGRQAGRAVCPNGLCCSTHRWCGTTEPYCGAGCQSQCRRSGPNPNLPPSGGGGVGGIITSAIFDQMLKYRNDPRCRGNGFYSYNAFITAARSFSGFGTTGDDVTRRRELAAFLAQTSHETTGGWPTAPHGPYAWGYCFVRELNQDIYCRPDAQWPCALGQRYYGRGPIRPIQLTYNYNYGLAGSSLRLNLLNNPDLVATGPIISFRTAIWFWMTPQGNKPSSHDVIIGKWQPSNVDRSAGRIPGYGVITNIINGGLRMWKRNIMKLYTFIFLFFALLLRVFAGLVHASSHKDDVGKLVNATIFDEMFERRKDPQCSSENFYTYNAFLAAAHSFGRFGFGTTGSVNTRKRELAAFLAQTSHQTTGGWLTAPGGILAWGYCHIKETTQDSYCKPDPKWPCVRGQKYYGRGPMQLKYNSNYGQAGKALGLDLLKNPDLVATDAILSFKTAIWFWMTPQGIKPSCHDVIIGKWKPSDADKAAKRVPGYGVITNIINGGEECGHGADTEVADRFGFYEKYCKMLGVNPGKHLACYFQDPFVRD</sequence>
<reference evidence="10" key="1">
    <citation type="submission" date="2025-08" db="UniProtKB">
        <authorList>
            <consortium name="RefSeq"/>
        </authorList>
    </citation>
    <scope>IDENTIFICATION</scope>
    <source>
        <strain evidence="10">OHB3-1</strain>
    </source>
</reference>
<evidence type="ECO:0000256" key="5">
    <source>
        <dbReference type="PROSITE-ProRule" id="PRU00261"/>
    </source>
</evidence>
<keyword evidence="2 5" id="KW-0147">Chitin-binding</keyword>
<dbReference type="KEGG" id="mcha:111005462"/>
<dbReference type="OrthoDB" id="5985073at2759"/>
<dbReference type="Proteomes" id="UP000504603">
    <property type="component" value="Unplaced"/>
</dbReference>
<dbReference type="InterPro" id="IPR023346">
    <property type="entry name" value="Lysozyme-like_dom_sf"/>
</dbReference>
<evidence type="ECO:0000256" key="7">
    <source>
        <dbReference type="SAM" id="SignalP"/>
    </source>
</evidence>
<dbReference type="CDD" id="cd06921">
    <property type="entry name" value="ChtBD1_GH19_hevein"/>
    <property type="match status" value="1"/>
</dbReference>
<dbReference type="CDD" id="cd00325">
    <property type="entry name" value="chitinase_GH19"/>
    <property type="match status" value="2"/>
</dbReference>
<dbReference type="SMART" id="SM00270">
    <property type="entry name" value="ChtBD1"/>
    <property type="match status" value="1"/>
</dbReference>
<evidence type="ECO:0000256" key="1">
    <source>
        <dbReference type="ARBA" id="ARBA00009373"/>
    </source>
</evidence>
<proteinExistence type="inferred from homology"/>
<feature type="transmembrane region" description="Helical" evidence="6">
    <location>
        <begin position="288"/>
        <end position="309"/>
    </location>
</feature>
<keyword evidence="3" id="KW-0611">Plant defense</keyword>
<gene>
    <name evidence="10" type="primary">LOC111005462</name>
</gene>
<feature type="disulfide bond" evidence="5">
    <location>
        <begin position="23"/>
        <end position="38"/>
    </location>
</feature>
<dbReference type="FunFam" id="3.30.60.10:FF:000001">
    <property type="entry name" value="Basic endochitinase"/>
    <property type="match status" value="1"/>
</dbReference>
<dbReference type="InterPro" id="IPR001002">
    <property type="entry name" value="Chitin-bd_1"/>
</dbReference>
<dbReference type="GO" id="GO:0050832">
    <property type="term" value="P:defense response to fungus"/>
    <property type="evidence" value="ECO:0007669"/>
    <property type="project" value="UniProtKB-ARBA"/>
</dbReference>
<dbReference type="PROSITE" id="PS00773">
    <property type="entry name" value="CHITINASE_19_1"/>
    <property type="match status" value="2"/>
</dbReference>
<keyword evidence="4 5" id="KW-1015">Disulfide bond</keyword>
<evidence type="ECO:0000256" key="2">
    <source>
        <dbReference type="ARBA" id="ARBA00022669"/>
    </source>
</evidence>
<dbReference type="PANTHER" id="PTHR22595:SF79">
    <property type="entry name" value="CHITINASE 12"/>
    <property type="match status" value="1"/>
</dbReference>
<dbReference type="Gene3D" id="1.10.530.10">
    <property type="match status" value="2"/>
</dbReference>
<evidence type="ECO:0000313" key="10">
    <source>
        <dbReference type="RefSeq" id="XP_022132657.1"/>
    </source>
</evidence>
<evidence type="ECO:0000256" key="3">
    <source>
        <dbReference type="ARBA" id="ARBA00022821"/>
    </source>
</evidence>
<dbReference type="AlphaFoldDB" id="A0A6J1BUG0"/>
<dbReference type="Pfam" id="PF00182">
    <property type="entry name" value="Glyco_hydro_19"/>
    <property type="match status" value="2"/>
</dbReference>
<dbReference type="GO" id="GO:0004568">
    <property type="term" value="F:chitinase activity"/>
    <property type="evidence" value="ECO:0007669"/>
    <property type="project" value="InterPro"/>
</dbReference>
<dbReference type="SUPFAM" id="SSF57016">
    <property type="entry name" value="Plant lectins/antimicrobial peptides"/>
    <property type="match status" value="1"/>
</dbReference>
<dbReference type="InterPro" id="IPR036861">
    <property type="entry name" value="Endochitinase-like_sf"/>
</dbReference>
<dbReference type="InterPro" id="IPR000726">
    <property type="entry name" value="Glyco_hydro_19_cat"/>
</dbReference>
<evidence type="ECO:0000313" key="9">
    <source>
        <dbReference type="Proteomes" id="UP000504603"/>
    </source>
</evidence>
<keyword evidence="7" id="KW-0732">Signal</keyword>
<dbReference type="RefSeq" id="XP_022132657.1">
    <property type="nucleotide sequence ID" value="XM_022276965.1"/>
</dbReference>
<protein>
    <submittedName>
        <fullName evidence="10">LOW QUALITY PROTEIN: endochitinase-like</fullName>
    </submittedName>
</protein>
<feature type="domain" description="Chitin-binding type-1" evidence="8">
    <location>
        <begin position="20"/>
        <end position="61"/>
    </location>
</feature>
<feature type="chain" id="PRO_5026963023" evidence="7">
    <location>
        <begin position="20"/>
        <end position="560"/>
    </location>
</feature>
<feature type="disulfide bond" evidence="5">
    <location>
        <begin position="37"/>
        <end position="51"/>
    </location>
</feature>
<evidence type="ECO:0000259" key="8">
    <source>
        <dbReference type="PROSITE" id="PS50941"/>
    </source>
</evidence>
<keyword evidence="9" id="KW-1185">Reference proteome</keyword>
<dbReference type="GO" id="GO:0008061">
    <property type="term" value="F:chitin binding"/>
    <property type="evidence" value="ECO:0007669"/>
    <property type="project" value="UniProtKB-UniRule"/>
</dbReference>
<keyword evidence="6" id="KW-0472">Membrane</keyword>
<evidence type="ECO:0000256" key="6">
    <source>
        <dbReference type="SAM" id="Phobius"/>
    </source>
</evidence>
<evidence type="ECO:0000256" key="4">
    <source>
        <dbReference type="ARBA" id="ARBA00023157"/>
    </source>
</evidence>
<accession>A0A6J1BUG0</accession>
<feature type="disulfide bond" evidence="5">
    <location>
        <begin position="55"/>
        <end position="59"/>
    </location>
</feature>
<dbReference type="Gene3D" id="3.30.60.10">
    <property type="entry name" value="Endochitinase-like"/>
    <property type="match status" value="1"/>
</dbReference>
<dbReference type="PROSITE" id="PS00774">
    <property type="entry name" value="CHITINASE_19_2"/>
    <property type="match status" value="2"/>
</dbReference>
<dbReference type="Pfam" id="PF00187">
    <property type="entry name" value="Chitin_bind_1"/>
    <property type="match status" value="1"/>
</dbReference>
<keyword evidence="6" id="KW-0812">Transmembrane</keyword>
<dbReference type="GO" id="GO:0016998">
    <property type="term" value="P:cell wall macromolecule catabolic process"/>
    <property type="evidence" value="ECO:0007669"/>
    <property type="project" value="InterPro"/>
</dbReference>
<name>A0A6J1BUG0_MOMCH</name>
<organism evidence="9 10">
    <name type="scientific">Momordica charantia</name>
    <name type="common">Bitter gourd</name>
    <name type="synonym">Balsam pear</name>
    <dbReference type="NCBI Taxonomy" id="3673"/>
    <lineage>
        <taxon>Eukaryota</taxon>
        <taxon>Viridiplantae</taxon>
        <taxon>Streptophyta</taxon>
        <taxon>Embryophyta</taxon>
        <taxon>Tracheophyta</taxon>
        <taxon>Spermatophyta</taxon>
        <taxon>Magnoliopsida</taxon>
        <taxon>eudicotyledons</taxon>
        <taxon>Gunneridae</taxon>
        <taxon>Pentapetalae</taxon>
        <taxon>rosids</taxon>
        <taxon>fabids</taxon>
        <taxon>Cucurbitales</taxon>
        <taxon>Cucurbitaceae</taxon>
        <taxon>Momordiceae</taxon>
        <taxon>Momordica</taxon>
    </lineage>
</organism>
<dbReference type="FunFam" id="3.30.20.10:FF:000001">
    <property type="entry name" value="Endochitinase (Chitinase)"/>
    <property type="match status" value="1"/>
</dbReference>